<reference evidence="2 3" key="1">
    <citation type="submission" date="2006-02" db="EMBL/GenBank/DDBJ databases">
        <authorList>
            <person name="Waterbury J."/>
            <person name="Ferriera S."/>
            <person name="Johnson J."/>
            <person name="Kravitz S."/>
            <person name="Halpern A."/>
            <person name="Remington K."/>
            <person name="Beeson K."/>
            <person name="Tran B."/>
            <person name="Rogers Y.-H."/>
            <person name="Friedman R."/>
            <person name="Venter J.C."/>
        </authorList>
    </citation>
    <scope>NUCLEOTIDE SEQUENCE [LARGE SCALE GENOMIC DNA]</scope>
    <source>
        <strain evidence="2 3">Nb-231</strain>
    </source>
</reference>
<feature type="domain" description="Tc1-like transposase DDE" evidence="1">
    <location>
        <begin position="18"/>
        <end position="83"/>
    </location>
</feature>
<dbReference type="HOGENOM" id="CLU_2260789_0_0_6"/>
<dbReference type="STRING" id="314278.NB231_15578"/>
<dbReference type="Gene3D" id="3.30.420.10">
    <property type="entry name" value="Ribonuclease H-like superfamily/Ribonuclease H"/>
    <property type="match status" value="1"/>
</dbReference>
<dbReference type="GO" id="GO:0003676">
    <property type="term" value="F:nucleic acid binding"/>
    <property type="evidence" value="ECO:0007669"/>
    <property type="project" value="InterPro"/>
</dbReference>
<protein>
    <submittedName>
        <fullName evidence="2">Transposase and inactivated derivatives</fullName>
    </submittedName>
</protein>
<name>A4BLR6_9GAMM</name>
<gene>
    <name evidence="2" type="ORF">NB231_15578</name>
</gene>
<evidence type="ECO:0000313" key="2">
    <source>
        <dbReference type="EMBL" id="EAR23254.1"/>
    </source>
</evidence>
<dbReference type="EMBL" id="AAOF01000001">
    <property type="protein sequence ID" value="EAR23254.1"/>
    <property type="molecule type" value="Genomic_DNA"/>
</dbReference>
<dbReference type="AlphaFoldDB" id="A4BLR6"/>
<evidence type="ECO:0000313" key="3">
    <source>
        <dbReference type="Proteomes" id="UP000003374"/>
    </source>
</evidence>
<dbReference type="InterPro" id="IPR036397">
    <property type="entry name" value="RNaseH_sf"/>
</dbReference>
<evidence type="ECO:0000259" key="1">
    <source>
        <dbReference type="Pfam" id="PF13358"/>
    </source>
</evidence>
<dbReference type="Pfam" id="PF13358">
    <property type="entry name" value="DDE_3"/>
    <property type="match status" value="1"/>
</dbReference>
<accession>A4BLR6</accession>
<comment type="caution">
    <text evidence="2">The sequence shown here is derived from an EMBL/GenBank/DDBJ whole genome shotgun (WGS) entry which is preliminary data.</text>
</comment>
<dbReference type="InterPro" id="IPR038717">
    <property type="entry name" value="Tc1-like_DDE_dom"/>
</dbReference>
<keyword evidence="3" id="KW-1185">Reference proteome</keyword>
<proteinExistence type="predicted"/>
<sequence length="103" mass="12121">MLAILPIPRWNKCAAKRHFTIEVLIRFLRRLIEETGAKVFLIVDNLRMHHAHKVREWVASHCDRIELFYLSAYSPELNPNEYLDDDRMDGVGRIPAAPQQRRA</sequence>
<organism evidence="2 3">
    <name type="scientific">Nitrococcus mobilis Nb-231</name>
    <dbReference type="NCBI Taxonomy" id="314278"/>
    <lineage>
        <taxon>Bacteria</taxon>
        <taxon>Pseudomonadati</taxon>
        <taxon>Pseudomonadota</taxon>
        <taxon>Gammaproteobacteria</taxon>
        <taxon>Chromatiales</taxon>
        <taxon>Ectothiorhodospiraceae</taxon>
        <taxon>Nitrococcus</taxon>
    </lineage>
</organism>
<dbReference type="Proteomes" id="UP000003374">
    <property type="component" value="Unassembled WGS sequence"/>
</dbReference>
<dbReference type="eggNOG" id="COG3335">
    <property type="taxonomic scope" value="Bacteria"/>
</dbReference>